<evidence type="ECO:0000256" key="1">
    <source>
        <dbReference type="SAM" id="MobiDB-lite"/>
    </source>
</evidence>
<sequence length="139" mass="14868">MKRIADKLAHEVDASRSSTGTTKHLEVGVMDGNVQRGQCAADARDRGDSCWMPSEAAAWSKPTKPTSPEPLQRPADLTRCTRHAHPSPGSSAQQSTAEHSMTRHGMALQHAAPLNITITIQAGTALHMPLPKQDAQSDA</sequence>
<feature type="compositionally biased region" description="Polar residues" evidence="1">
    <location>
        <begin position="88"/>
        <end position="99"/>
    </location>
</feature>
<proteinExistence type="predicted"/>
<dbReference type="Proteomes" id="UP000011976">
    <property type="component" value="Unassembled WGS sequence"/>
</dbReference>
<name>M9MFS4_PSEA3</name>
<evidence type="ECO:0000313" key="3">
    <source>
        <dbReference type="Proteomes" id="UP000011976"/>
    </source>
</evidence>
<feature type="region of interest" description="Disordered" evidence="1">
    <location>
        <begin position="53"/>
        <end position="105"/>
    </location>
</feature>
<protein>
    <submittedName>
        <fullName evidence="2">Uncharacterized protein</fullName>
    </submittedName>
</protein>
<feature type="region of interest" description="Disordered" evidence="1">
    <location>
        <begin position="1"/>
        <end position="29"/>
    </location>
</feature>
<reference evidence="3" key="1">
    <citation type="journal article" date="2013" name="Genome Announc.">
        <title>Genome sequence of the basidiomycetous yeast Pseudozyma antarctica T-34, a producer of the glycolipid biosurfactants mannosylerythritol lipids.</title>
        <authorList>
            <person name="Morita T."/>
            <person name="Koike H."/>
            <person name="Koyama Y."/>
            <person name="Hagiwara H."/>
            <person name="Ito E."/>
            <person name="Fukuoka T."/>
            <person name="Imura T."/>
            <person name="Machida M."/>
            <person name="Kitamoto D."/>
        </authorList>
    </citation>
    <scope>NUCLEOTIDE SEQUENCE [LARGE SCALE GENOMIC DNA]</scope>
    <source>
        <strain evidence="3">T-34</strain>
    </source>
</reference>
<organism evidence="2 3">
    <name type="scientific">Pseudozyma antarctica (strain T-34)</name>
    <name type="common">Yeast</name>
    <name type="synonym">Candida antarctica</name>
    <dbReference type="NCBI Taxonomy" id="1151754"/>
    <lineage>
        <taxon>Eukaryota</taxon>
        <taxon>Fungi</taxon>
        <taxon>Dikarya</taxon>
        <taxon>Basidiomycota</taxon>
        <taxon>Ustilaginomycotina</taxon>
        <taxon>Ustilaginomycetes</taxon>
        <taxon>Ustilaginales</taxon>
        <taxon>Ustilaginaceae</taxon>
        <taxon>Moesziomyces</taxon>
    </lineage>
</organism>
<dbReference type="EMBL" id="DF196778">
    <property type="protein sequence ID" value="GAC74567.1"/>
    <property type="molecule type" value="Genomic_DNA"/>
</dbReference>
<evidence type="ECO:0000313" key="2">
    <source>
        <dbReference type="EMBL" id="GAC74567.1"/>
    </source>
</evidence>
<accession>M9MFS4</accession>
<feature type="compositionally biased region" description="Basic and acidic residues" evidence="1">
    <location>
        <begin position="1"/>
        <end position="14"/>
    </location>
</feature>
<dbReference type="AlphaFoldDB" id="M9MFS4"/>
<gene>
    <name evidence="2" type="ORF">PANT_12c00035</name>
</gene>